<dbReference type="Gene3D" id="3.40.30.10">
    <property type="entry name" value="Glutaredoxin"/>
    <property type="match status" value="1"/>
</dbReference>
<dbReference type="EMBL" id="JBBYHR010000004">
    <property type="protein sequence ID" value="MEL1244438.1"/>
    <property type="molecule type" value="Genomic_DNA"/>
</dbReference>
<dbReference type="Pfam" id="PF08534">
    <property type="entry name" value="Redoxin"/>
    <property type="match status" value="1"/>
</dbReference>
<dbReference type="Proteomes" id="UP001464555">
    <property type="component" value="Unassembled WGS sequence"/>
</dbReference>
<dbReference type="InterPro" id="IPR013740">
    <property type="entry name" value="Redoxin"/>
</dbReference>
<dbReference type="RefSeq" id="WP_341696755.1">
    <property type="nucleotide sequence ID" value="NZ_JBBYHR010000004.1"/>
</dbReference>
<dbReference type="InterPro" id="IPR036249">
    <property type="entry name" value="Thioredoxin-like_sf"/>
</dbReference>
<protein>
    <submittedName>
        <fullName evidence="3">Thioredoxin family protein</fullName>
    </submittedName>
</protein>
<evidence type="ECO:0000259" key="2">
    <source>
        <dbReference type="PROSITE" id="PS51352"/>
    </source>
</evidence>
<reference evidence="3 4" key="1">
    <citation type="submission" date="2024-04" db="EMBL/GenBank/DDBJ databases">
        <title>Flavobacterium sp. DGU11 16S ribosomal RNA gene Genome sequencing and assembly.</title>
        <authorList>
            <person name="Park S."/>
        </authorList>
    </citation>
    <scope>NUCLEOTIDE SEQUENCE [LARGE SCALE GENOMIC DNA]</scope>
    <source>
        <strain evidence="3 4">DGU11</strain>
    </source>
</reference>
<sequence length="177" mass="20425">MKKYFLMCAFMCALNSIAQNVTVVDAASVKEIAKASSKKNTLFYTFGIWCEPCRLHLPTAIKLAKDHDLNFYVIIVDSEKSETTQKAVSFLKEQYKDIKIAVLSDAAYGEKTKKRNKKFVSEITPPQFEDIDDFSKYILLNQKGEVIMVTTWKDNRDNDWHDDSKMVQKRIVPLLKK</sequence>
<proteinExistence type="predicted"/>
<feature type="chain" id="PRO_5045452802" evidence="1">
    <location>
        <begin position="19"/>
        <end position="177"/>
    </location>
</feature>
<organism evidence="3 4">
    <name type="scientific">Flavobacterium arundinis</name>
    <dbReference type="NCBI Taxonomy" id="3139143"/>
    <lineage>
        <taxon>Bacteria</taxon>
        <taxon>Pseudomonadati</taxon>
        <taxon>Bacteroidota</taxon>
        <taxon>Flavobacteriia</taxon>
        <taxon>Flavobacteriales</taxon>
        <taxon>Flavobacteriaceae</taxon>
        <taxon>Flavobacterium</taxon>
    </lineage>
</organism>
<evidence type="ECO:0000313" key="4">
    <source>
        <dbReference type="Proteomes" id="UP001464555"/>
    </source>
</evidence>
<dbReference type="SUPFAM" id="SSF52833">
    <property type="entry name" value="Thioredoxin-like"/>
    <property type="match status" value="1"/>
</dbReference>
<feature type="signal peptide" evidence="1">
    <location>
        <begin position="1"/>
        <end position="18"/>
    </location>
</feature>
<comment type="caution">
    <text evidence="3">The sequence shown here is derived from an EMBL/GenBank/DDBJ whole genome shotgun (WGS) entry which is preliminary data.</text>
</comment>
<evidence type="ECO:0000256" key="1">
    <source>
        <dbReference type="SAM" id="SignalP"/>
    </source>
</evidence>
<keyword evidence="1" id="KW-0732">Signal</keyword>
<keyword evidence="4" id="KW-1185">Reference proteome</keyword>
<dbReference type="PROSITE" id="PS51352">
    <property type="entry name" value="THIOREDOXIN_2"/>
    <property type="match status" value="1"/>
</dbReference>
<name>A0ABU9HW99_9FLAO</name>
<evidence type="ECO:0000313" key="3">
    <source>
        <dbReference type="EMBL" id="MEL1244438.1"/>
    </source>
</evidence>
<accession>A0ABU9HW99</accession>
<gene>
    <name evidence="3" type="ORF">AAEO56_09215</name>
</gene>
<dbReference type="InterPro" id="IPR013766">
    <property type="entry name" value="Thioredoxin_domain"/>
</dbReference>
<feature type="domain" description="Thioredoxin" evidence="2">
    <location>
        <begin position="12"/>
        <end position="176"/>
    </location>
</feature>